<comment type="subcellular location">
    <subcellularLocation>
        <location evidence="2">Cell membrane</location>
    </subcellularLocation>
    <subcellularLocation>
        <location evidence="1">Nucleus</location>
    </subcellularLocation>
</comment>
<dbReference type="SMART" id="SM00239">
    <property type="entry name" value="C2"/>
    <property type="match status" value="1"/>
</dbReference>
<dbReference type="Pfam" id="PF00168">
    <property type="entry name" value="C2"/>
    <property type="match status" value="1"/>
</dbReference>
<accession>A0A1D6NIB5</accession>
<dbReference type="GO" id="GO:0008289">
    <property type="term" value="F:lipid binding"/>
    <property type="evidence" value="ECO:0007669"/>
    <property type="project" value="UniProtKB-KW"/>
</dbReference>
<dbReference type="IntAct" id="A0A1D6NIB5">
    <property type="interactions" value="15"/>
</dbReference>
<evidence type="ECO:0000256" key="4">
    <source>
        <dbReference type="ARBA" id="ARBA00022475"/>
    </source>
</evidence>
<keyword evidence="5" id="KW-0938">Abscisic acid signaling pathway</keyword>
<sequence length="201" mass="22723">MYPLDVSLLKSIEKQPRRPAAAVKRELSGEEEGKITMLDHLVGLLKLRVVRGVNLAVRDLRSSDPYVVVRIGKQKLKTRVVKKSVNPEWDDELTLSIEDPAVPIRLEVFDKDTFVDDTMGNAEVDIRPLVEIVKMKLQDVADRTVVKKLVPNRQNCLAEESSIYISEGKVKQDMVVRLRNVESGEIELQLQWIDLPGSKGV</sequence>
<comment type="similarity">
    <text evidence="11">Belongs to the plant CAR protein family.</text>
</comment>
<dbReference type="InParanoid" id="A0A1D6NIB5"/>
<dbReference type="ExpressionAtlas" id="A0A1D6NIB5">
    <property type="expression patterns" value="baseline and differential"/>
</dbReference>
<evidence type="ECO:0000256" key="7">
    <source>
        <dbReference type="ARBA" id="ARBA00022837"/>
    </source>
</evidence>
<evidence type="ECO:0000313" key="13">
    <source>
        <dbReference type="EMBL" id="ONM40110.1"/>
    </source>
</evidence>
<evidence type="ECO:0000256" key="10">
    <source>
        <dbReference type="ARBA" id="ARBA00023242"/>
    </source>
</evidence>
<dbReference type="STRING" id="4577.A0A1D6NIB5"/>
<feature type="domain" description="C2" evidence="12">
    <location>
        <begin position="27"/>
        <end position="142"/>
    </location>
</feature>
<dbReference type="Gene3D" id="2.60.40.150">
    <property type="entry name" value="C2 domain"/>
    <property type="match status" value="1"/>
</dbReference>
<evidence type="ECO:0000259" key="12">
    <source>
        <dbReference type="PROSITE" id="PS50004"/>
    </source>
</evidence>
<dbReference type="GO" id="GO:0005634">
    <property type="term" value="C:nucleus"/>
    <property type="evidence" value="ECO:0007669"/>
    <property type="project" value="UniProtKB-SubCell"/>
</dbReference>
<name>A0A1D6NIB5_MAIZE</name>
<gene>
    <name evidence="13" type="ORF">ZEAMMB73_Zm00001d044179</name>
</gene>
<keyword evidence="7" id="KW-0106">Calcium</keyword>
<evidence type="ECO:0000256" key="5">
    <source>
        <dbReference type="ARBA" id="ARBA00022682"/>
    </source>
</evidence>
<keyword evidence="10" id="KW-0539">Nucleus</keyword>
<proteinExistence type="inferred from homology"/>
<evidence type="ECO:0000256" key="6">
    <source>
        <dbReference type="ARBA" id="ARBA00022723"/>
    </source>
</evidence>
<evidence type="ECO:0000256" key="1">
    <source>
        <dbReference type="ARBA" id="ARBA00004123"/>
    </source>
</evidence>
<dbReference type="EMBL" id="CM007649">
    <property type="protein sequence ID" value="ONM40110.1"/>
    <property type="molecule type" value="Genomic_DNA"/>
</dbReference>
<dbReference type="InterPro" id="IPR044562">
    <property type="entry name" value="CAR1-11"/>
</dbReference>
<dbReference type="SUPFAM" id="SSF49562">
    <property type="entry name" value="C2 domain (Calcium/lipid-binding domain, CaLB)"/>
    <property type="match status" value="1"/>
</dbReference>
<dbReference type="GO" id="GO:0005096">
    <property type="term" value="F:GTPase activator activity"/>
    <property type="evidence" value="ECO:0007669"/>
    <property type="project" value="UniProtKB-KW"/>
</dbReference>
<dbReference type="FunCoup" id="A0A1D6NIB5">
    <property type="interactions" value="109"/>
</dbReference>
<dbReference type="GO" id="GO:0009738">
    <property type="term" value="P:abscisic acid-activated signaling pathway"/>
    <property type="evidence" value="ECO:0007669"/>
    <property type="project" value="UniProtKB-KW"/>
</dbReference>
<dbReference type="CDD" id="cd04038">
    <property type="entry name" value="C2_ArfGAP"/>
    <property type="match status" value="1"/>
</dbReference>
<dbReference type="eggNOG" id="KOG1030">
    <property type="taxonomic scope" value="Eukaryota"/>
</dbReference>
<dbReference type="PANTHER" id="PTHR45933">
    <property type="entry name" value="PROTEIN C2-DOMAIN ABA-RELATED 4"/>
    <property type="match status" value="1"/>
</dbReference>
<dbReference type="InterPro" id="IPR000008">
    <property type="entry name" value="C2_dom"/>
</dbReference>
<keyword evidence="4" id="KW-1003">Cell membrane</keyword>
<dbReference type="GO" id="GO:0005886">
    <property type="term" value="C:plasma membrane"/>
    <property type="evidence" value="ECO:0007669"/>
    <property type="project" value="UniProtKB-SubCell"/>
</dbReference>
<organism evidence="13">
    <name type="scientific">Zea mays</name>
    <name type="common">Maize</name>
    <dbReference type="NCBI Taxonomy" id="4577"/>
    <lineage>
        <taxon>Eukaryota</taxon>
        <taxon>Viridiplantae</taxon>
        <taxon>Streptophyta</taxon>
        <taxon>Embryophyta</taxon>
        <taxon>Tracheophyta</taxon>
        <taxon>Spermatophyta</taxon>
        <taxon>Magnoliopsida</taxon>
        <taxon>Liliopsida</taxon>
        <taxon>Poales</taxon>
        <taxon>Poaceae</taxon>
        <taxon>PACMAD clade</taxon>
        <taxon>Panicoideae</taxon>
        <taxon>Andropogonodae</taxon>
        <taxon>Andropogoneae</taxon>
        <taxon>Tripsacinae</taxon>
        <taxon>Zea</taxon>
    </lineage>
</organism>
<keyword evidence="6" id="KW-0479">Metal-binding</keyword>
<dbReference type="InterPro" id="IPR035892">
    <property type="entry name" value="C2_domain_sf"/>
</dbReference>
<dbReference type="PANTHER" id="PTHR45933:SF5">
    <property type="entry name" value="PROTEIN C2-DOMAIN ABA-RELATED 4"/>
    <property type="match status" value="1"/>
</dbReference>
<keyword evidence="3" id="KW-0343">GTPase activation</keyword>
<dbReference type="PaxDb" id="4577-GRMZM2G180699_P01"/>
<dbReference type="OMA" id="KPSRQNC"/>
<protein>
    <submittedName>
        <fullName evidence="13">Protein C2-DOMAIN ABA-RELATED 4</fullName>
    </submittedName>
</protein>
<evidence type="ECO:0000256" key="9">
    <source>
        <dbReference type="ARBA" id="ARBA00023136"/>
    </source>
</evidence>
<dbReference type="PROSITE" id="PS50004">
    <property type="entry name" value="C2"/>
    <property type="match status" value="1"/>
</dbReference>
<dbReference type="AlphaFoldDB" id="A0A1D6NIB5"/>
<evidence type="ECO:0000256" key="11">
    <source>
        <dbReference type="ARBA" id="ARBA00024037"/>
    </source>
</evidence>
<keyword evidence="8" id="KW-0446">Lipid-binding</keyword>
<dbReference type="SMR" id="A0A1D6NIB5"/>
<evidence type="ECO:0000256" key="2">
    <source>
        <dbReference type="ARBA" id="ARBA00004236"/>
    </source>
</evidence>
<keyword evidence="9" id="KW-0472">Membrane</keyword>
<reference evidence="13" key="1">
    <citation type="submission" date="2015-12" db="EMBL/GenBank/DDBJ databases">
        <title>Update maize B73 reference genome by single molecule sequencing technologies.</title>
        <authorList>
            <consortium name="Maize Genome Sequencing Project"/>
            <person name="Ware D."/>
        </authorList>
    </citation>
    <scope>NUCLEOTIDE SEQUENCE [LARGE SCALE GENOMIC DNA]</scope>
    <source>
        <tissue evidence="13">Seedling</tissue>
    </source>
</reference>
<dbReference type="GO" id="GO:0046872">
    <property type="term" value="F:metal ion binding"/>
    <property type="evidence" value="ECO:0007669"/>
    <property type="project" value="UniProtKB-KW"/>
</dbReference>
<evidence type="ECO:0000256" key="8">
    <source>
        <dbReference type="ARBA" id="ARBA00023121"/>
    </source>
</evidence>
<evidence type="ECO:0000256" key="3">
    <source>
        <dbReference type="ARBA" id="ARBA00022468"/>
    </source>
</evidence>